<accession>Q54DS9</accession>
<name>Q54DS9_DICDI</name>
<dbReference type="KEGG" id="ddi:DDB_G0292050"/>
<dbReference type="RefSeq" id="XP_629793.1">
    <property type="nucleotide sequence ID" value="XM_629791.1"/>
</dbReference>
<dbReference type="HOGENOM" id="CLU_3192451_0_0_1"/>
<dbReference type="GeneID" id="8628470"/>
<dbReference type="InParanoid" id="Q54DS9"/>
<organism evidence="1 2">
    <name type="scientific">Dictyostelium discoideum</name>
    <name type="common">Social amoeba</name>
    <dbReference type="NCBI Taxonomy" id="44689"/>
    <lineage>
        <taxon>Eukaryota</taxon>
        <taxon>Amoebozoa</taxon>
        <taxon>Evosea</taxon>
        <taxon>Eumycetozoa</taxon>
        <taxon>Dictyostelia</taxon>
        <taxon>Dictyosteliales</taxon>
        <taxon>Dictyosteliaceae</taxon>
        <taxon>Dictyostelium</taxon>
    </lineage>
</organism>
<evidence type="ECO:0000313" key="2">
    <source>
        <dbReference type="Proteomes" id="UP000002195"/>
    </source>
</evidence>
<comment type="caution">
    <text evidence="1">The sequence shown here is derived from an EMBL/GenBank/DDBJ whole genome shotgun (WGS) entry which is preliminary data.</text>
</comment>
<dbReference type="EMBL" id="AAFI02000187">
    <property type="protein sequence ID" value="EAL61381.1"/>
    <property type="molecule type" value="Genomic_DNA"/>
</dbReference>
<keyword evidence="2" id="KW-1185">Reference proteome</keyword>
<dbReference type="Proteomes" id="UP000002195">
    <property type="component" value="Unassembled WGS sequence"/>
</dbReference>
<dbReference type="VEuPathDB" id="AmoebaDB:DDB_G0292050"/>
<sequence>MDSDQMPYLVLLMKNKNDKYGLFFNCKKTLEFIGHRSKNSIFIRKV</sequence>
<protein>
    <submittedName>
        <fullName evidence="1">Uncharacterized protein</fullName>
    </submittedName>
</protein>
<evidence type="ECO:0000313" key="1">
    <source>
        <dbReference type="EMBL" id="EAL61381.1"/>
    </source>
</evidence>
<reference evidence="1 2" key="1">
    <citation type="journal article" date="2005" name="Nature">
        <title>The genome of the social amoeba Dictyostelium discoideum.</title>
        <authorList>
            <consortium name="The Dictyostelium discoideum Sequencing Consortium"/>
            <person name="Eichinger L."/>
            <person name="Pachebat J.A."/>
            <person name="Glockner G."/>
            <person name="Rajandream M.A."/>
            <person name="Sucgang R."/>
            <person name="Berriman M."/>
            <person name="Song J."/>
            <person name="Olsen R."/>
            <person name="Szafranski K."/>
            <person name="Xu Q."/>
            <person name="Tunggal B."/>
            <person name="Kummerfeld S."/>
            <person name="Madera M."/>
            <person name="Konfortov B.A."/>
            <person name="Rivero F."/>
            <person name="Bankier A.T."/>
            <person name="Lehmann R."/>
            <person name="Hamlin N."/>
            <person name="Davies R."/>
            <person name="Gaudet P."/>
            <person name="Fey P."/>
            <person name="Pilcher K."/>
            <person name="Chen G."/>
            <person name="Saunders D."/>
            <person name="Sodergren E."/>
            <person name="Davis P."/>
            <person name="Kerhornou A."/>
            <person name="Nie X."/>
            <person name="Hall N."/>
            <person name="Anjard C."/>
            <person name="Hemphill L."/>
            <person name="Bason N."/>
            <person name="Farbrother P."/>
            <person name="Desany B."/>
            <person name="Just E."/>
            <person name="Morio T."/>
            <person name="Rost R."/>
            <person name="Churcher C."/>
            <person name="Cooper J."/>
            <person name="Haydock S."/>
            <person name="van Driessche N."/>
            <person name="Cronin A."/>
            <person name="Goodhead I."/>
            <person name="Muzny D."/>
            <person name="Mourier T."/>
            <person name="Pain A."/>
            <person name="Lu M."/>
            <person name="Harper D."/>
            <person name="Lindsay R."/>
            <person name="Hauser H."/>
            <person name="James K."/>
            <person name="Quiles M."/>
            <person name="Madan Babu M."/>
            <person name="Saito T."/>
            <person name="Buchrieser C."/>
            <person name="Wardroper A."/>
            <person name="Felder M."/>
            <person name="Thangavelu M."/>
            <person name="Johnson D."/>
            <person name="Knights A."/>
            <person name="Loulseged H."/>
            <person name="Mungall K."/>
            <person name="Oliver K."/>
            <person name="Price C."/>
            <person name="Quail M.A."/>
            <person name="Urushihara H."/>
            <person name="Hernandez J."/>
            <person name="Rabbinowitsch E."/>
            <person name="Steffen D."/>
            <person name="Sanders M."/>
            <person name="Ma J."/>
            <person name="Kohara Y."/>
            <person name="Sharp S."/>
            <person name="Simmonds M."/>
            <person name="Spiegler S."/>
            <person name="Tivey A."/>
            <person name="Sugano S."/>
            <person name="White B."/>
            <person name="Walker D."/>
            <person name="Woodward J."/>
            <person name="Winckler T."/>
            <person name="Tanaka Y."/>
            <person name="Shaulsky G."/>
            <person name="Schleicher M."/>
            <person name="Weinstock G."/>
            <person name="Rosenthal A."/>
            <person name="Cox E.C."/>
            <person name="Chisholm R.L."/>
            <person name="Gibbs R."/>
            <person name="Loomis W.F."/>
            <person name="Platzer M."/>
            <person name="Kay R.R."/>
            <person name="Williams J."/>
            <person name="Dear P.H."/>
            <person name="Noegel A.A."/>
            <person name="Barrell B."/>
            <person name="Kuspa A."/>
        </authorList>
    </citation>
    <scope>NUCLEOTIDE SEQUENCE [LARGE SCALE GENOMIC DNA]</scope>
    <source>
        <strain evidence="1 2">AX4</strain>
    </source>
</reference>
<dbReference type="AlphaFoldDB" id="Q54DS9"/>
<dbReference type="PaxDb" id="44689-DDB0184188"/>
<proteinExistence type="predicted"/>
<gene>
    <name evidence="1" type="ORF">DDB_G0292050</name>
</gene>